<protein>
    <submittedName>
        <fullName evidence="2">Phage tail protein</fullName>
    </submittedName>
</protein>
<dbReference type="Gene3D" id="3.20.20.80">
    <property type="entry name" value="Glycosidases"/>
    <property type="match status" value="1"/>
</dbReference>
<reference evidence="2" key="1">
    <citation type="submission" date="2022-10" db="EMBL/GenBank/DDBJ databases">
        <title>Host association and intracellularity evolved multiple times independently in the Rickettsiales.</title>
        <authorList>
            <person name="Castelli M."/>
            <person name="Nardi T."/>
            <person name="Gammuto L."/>
            <person name="Bellinzona G."/>
            <person name="Sabaneyeva E."/>
            <person name="Potekhin A."/>
            <person name="Serra V."/>
            <person name="Petroni G."/>
            <person name="Sassera D."/>
        </authorList>
    </citation>
    <scope>NUCLEOTIDE SEQUENCE [LARGE SCALE GENOMIC DNA]</scope>
    <source>
        <strain evidence="2">US_Bl 11III1</strain>
    </source>
</reference>
<dbReference type="Pfam" id="PF13547">
    <property type="entry name" value="GTA_TIM"/>
    <property type="match status" value="1"/>
</dbReference>
<sequence>MYKIFNRILNRFIGATLGKHLLTIKSHLIDPLINSYNKVNSVIEHLPSKNIPFHLPQYKQIPIVYGRYKLECSIIWMSGVTELRNVEYHNGVQNIYAISFAAVICQGPINSIGQVWINGSGILYSQYTRIRGYYGTEDQMPDPLLQRIHGVNSTSAHRGLAYIVFENFIVPHYNYHIPKVEVEVLALCDVGNEISLRVKSINLVPGYGEFVYDTVVQSKIFRESSKSNPCQREEVININQHHTVQVANVIIALEDMARTLPNVKWVSVIVNWFATTYDTKDAAIKPGVEFKSADIITSPDLWSVCFHERNDAELIKRDQAGKLIYGGTPSDISVIRLVRELKSRQYKVMINPTLLVNENDKPWRGKMICDASNLEDFFNKSDGYNNFIAHYARILGNSIDAFLIGSELVSIMACRNDDGDFVAVKEMKKLAANVRKILPSNVLISYAAHWLEYHHTDEGWYHLDDLWSDPNINFIGINNYMPLIEEHTSNYDVKDIIKYFDSGEGYDYLYERSGTYIDKITLSKEYAWKNIEWWWSNLHRNPNDVITSWVPKSKKIWFTEYGFPSMSVATNRPNMFLEPDSENFYRDINFLIQKSCIVAMEERWQNSECVENLFLCAWDARPYPTWPVRYDVWSDTDMWEKGYCVQGKLGMCSLGTIMNDLCLRTQLSKNNIVTSNLIEEVDGFAILQNLTCEEIIHQLKEVFLFEIVEDGYSINFISRRNTRKLFMSVDYLLQEEGSLKASKLCEFNDVQQFEFSFMDMSTGYDGFVVSYISESKAKQISVSYATNIVISRSYAKHLLENIIKESFVHLKQYEMRIGLLHHIIPSDILIIKIGESEVWLKVLITVMHNSCLHLFCHEERIVKNSLLNEH</sequence>
<evidence type="ECO:0000313" key="2">
    <source>
        <dbReference type="EMBL" id="WPX97782.1"/>
    </source>
</evidence>
<dbReference type="SUPFAM" id="SSF51445">
    <property type="entry name" value="(Trans)glycosidases"/>
    <property type="match status" value="1"/>
</dbReference>
<dbReference type="InterPro" id="IPR025195">
    <property type="entry name" value="GTA_TIM_dom"/>
</dbReference>
<dbReference type="InterPro" id="IPR017853">
    <property type="entry name" value="GH"/>
</dbReference>
<keyword evidence="3" id="KW-1185">Reference proteome</keyword>
<dbReference type="RefSeq" id="WP_323722433.1">
    <property type="nucleotide sequence ID" value="NZ_CP110343.1"/>
</dbReference>
<organism evidence="2 3">
    <name type="scientific">Candidatus Fokinia crypta</name>
    <dbReference type="NCBI Taxonomy" id="1920990"/>
    <lineage>
        <taxon>Bacteria</taxon>
        <taxon>Pseudomonadati</taxon>
        <taxon>Pseudomonadota</taxon>
        <taxon>Alphaproteobacteria</taxon>
        <taxon>Rickettsiales</taxon>
        <taxon>Candidatus Midichloriaceae</taxon>
        <taxon>Candidatus Fokinia</taxon>
    </lineage>
</organism>
<proteinExistence type="predicted"/>
<name>A0ABZ0UPF9_9RICK</name>
<feature type="domain" description="GTA TIM-barrel-like" evidence="1">
    <location>
        <begin position="383"/>
        <end position="627"/>
    </location>
</feature>
<dbReference type="EMBL" id="CP110343">
    <property type="protein sequence ID" value="WPX97782.1"/>
    <property type="molecule type" value="Genomic_DNA"/>
</dbReference>
<evidence type="ECO:0000259" key="1">
    <source>
        <dbReference type="Pfam" id="PF13547"/>
    </source>
</evidence>
<dbReference type="CDD" id="cd19607">
    <property type="entry name" value="GTA_TIM-barrel-like"/>
    <property type="match status" value="1"/>
</dbReference>
<gene>
    <name evidence="2" type="ORF">Fokcrypt_00300</name>
</gene>
<evidence type="ECO:0000313" key="3">
    <source>
        <dbReference type="Proteomes" id="UP001325140"/>
    </source>
</evidence>
<dbReference type="Proteomes" id="UP001325140">
    <property type="component" value="Chromosome"/>
</dbReference>
<accession>A0ABZ0UPF9</accession>